<comment type="subcellular location">
    <subcellularLocation>
        <location evidence="1">Membrane</location>
        <topology evidence="1">Multi-pass membrane protein</topology>
    </subcellularLocation>
</comment>
<dbReference type="PANTHER" id="PTHR43731">
    <property type="entry name" value="RHOMBOID PROTEASE"/>
    <property type="match status" value="1"/>
</dbReference>
<feature type="domain" description="Peptidase S54 rhomboid" evidence="8">
    <location>
        <begin position="150"/>
        <end position="301"/>
    </location>
</feature>
<dbReference type="PANTHER" id="PTHR43731:SF14">
    <property type="entry name" value="PRESENILIN-ASSOCIATED RHOMBOID-LIKE PROTEIN, MITOCHONDRIAL"/>
    <property type="match status" value="1"/>
</dbReference>
<evidence type="ECO:0000256" key="3">
    <source>
        <dbReference type="ARBA" id="ARBA00022692"/>
    </source>
</evidence>
<evidence type="ECO:0000256" key="1">
    <source>
        <dbReference type="ARBA" id="ARBA00004141"/>
    </source>
</evidence>
<feature type="transmembrane region" description="Helical" evidence="7">
    <location>
        <begin position="92"/>
        <end position="111"/>
    </location>
</feature>
<evidence type="ECO:0000256" key="7">
    <source>
        <dbReference type="SAM" id="Phobius"/>
    </source>
</evidence>
<feature type="transmembrane region" description="Helical" evidence="7">
    <location>
        <begin position="123"/>
        <end position="141"/>
    </location>
</feature>
<dbReference type="Pfam" id="PF01694">
    <property type="entry name" value="Rhomboid"/>
    <property type="match status" value="1"/>
</dbReference>
<proteinExistence type="inferred from homology"/>
<dbReference type="InterPro" id="IPR022764">
    <property type="entry name" value="Peptidase_S54_rhomboid_dom"/>
</dbReference>
<dbReference type="Gene3D" id="1.20.1540.10">
    <property type="entry name" value="Rhomboid-like"/>
    <property type="match status" value="1"/>
</dbReference>
<dbReference type="EMBL" id="UINC01037095">
    <property type="protein sequence ID" value="SVB32068.1"/>
    <property type="molecule type" value="Genomic_DNA"/>
</dbReference>
<feature type="transmembrane region" description="Helical" evidence="7">
    <location>
        <begin position="65"/>
        <end position="86"/>
    </location>
</feature>
<dbReference type="AlphaFoldDB" id="A0A382D0T4"/>
<feature type="transmembrane region" description="Helical" evidence="7">
    <location>
        <begin position="191"/>
        <end position="209"/>
    </location>
</feature>
<evidence type="ECO:0000256" key="5">
    <source>
        <dbReference type="ARBA" id="ARBA00022989"/>
    </source>
</evidence>
<feature type="transmembrane region" description="Helical" evidence="7">
    <location>
        <begin position="153"/>
        <end position="179"/>
    </location>
</feature>
<evidence type="ECO:0000256" key="2">
    <source>
        <dbReference type="ARBA" id="ARBA00009045"/>
    </source>
</evidence>
<sequence length="325" mass="35791">MVALLQGLGRDIVKGIVACDEVGALAERHGYARISLKQGKFLTRLVHWSSAQPQGLASTSQNQTVALSLGSVIGTCLPSMFIFFPYKDDNEAKSFPILTGILIAANLWVFFAWQLPLDAHGHAAYFSSFAFLPVTFFNQFAYEDTGQVIWEWFTVFTSMFSHGGIAHVLGNMLFLYLYGDNVEDAMGKVRFIIFYLTCGLMAAMAQGLVNPESNVPMVGASGAISGVIASYLLLYPRANVRVFYWVFIFLGVIFVPAYLVLGLWVFQQILAFPDSMAEAGGVAVAAHLGGFATGLVLTPLFKKKNAKLFQRGRTRAFSRHARRIR</sequence>
<feature type="transmembrane region" description="Helical" evidence="7">
    <location>
        <begin position="215"/>
        <end position="235"/>
    </location>
</feature>
<keyword evidence="4" id="KW-0378">Hydrolase</keyword>
<feature type="transmembrane region" description="Helical" evidence="7">
    <location>
        <begin position="279"/>
        <end position="301"/>
    </location>
</feature>
<evidence type="ECO:0000313" key="9">
    <source>
        <dbReference type="EMBL" id="SVB32068.1"/>
    </source>
</evidence>
<dbReference type="InterPro" id="IPR050925">
    <property type="entry name" value="Rhomboid_protease_S54"/>
</dbReference>
<dbReference type="GO" id="GO:0004252">
    <property type="term" value="F:serine-type endopeptidase activity"/>
    <property type="evidence" value="ECO:0007669"/>
    <property type="project" value="InterPro"/>
</dbReference>
<organism evidence="9">
    <name type="scientific">marine metagenome</name>
    <dbReference type="NCBI Taxonomy" id="408172"/>
    <lineage>
        <taxon>unclassified sequences</taxon>
        <taxon>metagenomes</taxon>
        <taxon>ecological metagenomes</taxon>
    </lineage>
</organism>
<keyword evidence="3 7" id="KW-0812">Transmembrane</keyword>
<gene>
    <name evidence="9" type="ORF">METZ01_LOCUS184922</name>
</gene>
<accession>A0A382D0T4</accession>
<dbReference type="SUPFAM" id="SSF144091">
    <property type="entry name" value="Rhomboid-like"/>
    <property type="match status" value="1"/>
</dbReference>
<evidence type="ECO:0000256" key="6">
    <source>
        <dbReference type="ARBA" id="ARBA00023136"/>
    </source>
</evidence>
<protein>
    <recommendedName>
        <fullName evidence="8">Peptidase S54 rhomboid domain-containing protein</fullName>
    </recommendedName>
</protein>
<reference evidence="9" key="1">
    <citation type="submission" date="2018-05" db="EMBL/GenBank/DDBJ databases">
        <authorList>
            <person name="Lanie J.A."/>
            <person name="Ng W.-L."/>
            <person name="Kazmierczak K.M."/>
            <person name="Andrzejewski T.M."/>
            <person name="Davidsen T.M."/>
            <person name="Wayne K.J."/>
            <person name="Tettelin H."/>
            <person name="Glass J.I."/>
            <person name="Rusch D."/>
            <person name="Podicherti R."/>
            <person name="Tsui H.-C.T."/>
            <person name="Winkler M.E."/>
        </authorList>
    </citation>
    <scope>NUCLEOTIDE SEQUENCE</scope>
</reference>
<evidence type="ECO:0000256" key="4">
    <source>
        <dbReference type="ARBA" id="ARBA00022801"/>
    </source>
</evidence>
<keyword evidence="5 7" id="KW-1133">Transmembrane helix</keyword>
<comment type="similarity">
    <text evidence="2">Belongs to the peptidase S54 family.</text>
</comment>
<name>A0A382D0T4_9ZZZZ</name>
<keyword evidence="6 7" id="KW-0472">Membrane</keyword>
<evidence type="ECO:0000259" key="8">
    <source>
        <dbReference type="Pfam" id="PF01694"/>
    </source>
</evidence>
<dbReference type="GO" id="GO:0016020">
    <property type="term" value="C:membrane"/>
    <property type="evidence" value="ECO:0007669"/>
    <property type="project" value="UniProtKB-SubCell"/>
</dbReference>
<dbReference type="InterPro" id="IPR035952">
    <property type="entry name" value="Rhomboid-like_sf"/>
</dbReference>
<feature type="transmembrane region" description="Helical" evidence="7">
    <location>
        <begin position="242"/>
        <end position="267"/>
    </location>
</feature>